<organism evidence="3 4">
    <name type="scientific">Bathycoccus prasinos</name>
    <dbReference type="NCBI Taxonomy" id="41875"/>
    <lineage>
        <taxon>Eukaryota</taxon>
        <taxon>Viridiplantae</taxon>
        <taxon>Chlorophyta</taxon>
        <taxon>Mamiellophyceae</taxon>
        <taxon>Mamiellales</taxon>
        <taxon>Bathycoccaceae</taxon>
        <taxon>Bathycoccus</taxon>
    </lineage>
</organism>
<name>K8E9Z6_9CHLO</name>
<feature type="compositionally biased region" description="Basic and acidic residues" evidence="1">
    <location>
        <begin position="32"/>
        <end position="55"/>
    </location>
</feature>
<accession>K8E9Z6</accession>
<sequence>MSARELKRKLEELGVDTSDCFEKGDLLRKFEDAKANGGGAREKKAASSRRSDSARAESSSSSSSSTKQKQGKEQPKNDFFENFVKGVKEKVSVDALVSSFRETANRLEVRYGVGAKTNEVVAGVRKSVVDFDKNVGATKFVKNSWPPIRDAYQKGRNTPAGKVANFVFWIWLFSSGIFWTLLYSVALLAFVTNLLFPQFISERVEKMQAQARQRMEEMQRNQYGGMGGPGGMGGMGGMGGQQPPRSNSSGGRKTYGDASNQTIDVDID</sequence>
<dbReference type="PANTHER" id="PTHR36356:SF1">
    <property type="entry name" value="EXPRESSED PROTEIN"/>
    <property type="match status" value="1"/>
</dbReference>
<evidence type="ECO:0000313" key="4">
    <source>
        <dbReference type="Proteomes" id="UP000198341"/>
    </source>
</evidence>
<keyword evidence="2" id="KW-0472">Membrane</keyword>
<dbReference type="EMBL" id="FO082278">
    <property type="protein sequence ID" value="CCO14479.1"/>
    <property type="molecule type" value="Genomic_DNA"/>
</dbReference>
<dbReference type="OrthoDB" id="2018506at2759"/>
<dbReference type="Proteomes" id="UP000198341">
    <property type="component" value="Chromosome 1"/>
</dbReference>
<feature type="compositionally biased region" description="Low complexity" evidence="1">
    <location>
        <begin position="56"/>
        <end position="65"/>
    </location>
</feature>
<evidence type="ECO:0008006" key="5">
    <source>
        <dbReference type="Google" id="ProtNLM"/>
    </source>
</evidence>
<gene>
    <name evidence="3" type="ORF">Bathy01g04240</name>
</gene>
<evidence type="ECO:0000313" key="3">
    <source>
        <dbReference type="EMBL" id="CCO14479.1"/>
    </source>
</evidence>
<dbReference type="RefSeq" id="XP_007515600.1">
    <property type="nucleotide sequence ID" value="XM_007515538.1"/>
</dbReference>
<dbReference type="GO" id="GO:0009507">
    <property type="term" value="C:chloroplast"/>
    <property type="evidence" value="ECO:0007669"/>
    <property type="project" value="TreeGrafter"/>
</dbReference>
<dbReference type="PANTHER" id="PTHR36356">
    <property type="entry name" value="EXPRESSED PROTEIN"/>
    <property type="match status" value="1"/>
</dbReference>
<keyword evidence="2" id="KW-1133">Transmembrane helix</keyword>
<keyword evidence="4" id="KW-1185">Reference proteome</keyword>
<proteinExistence type="predicted"/>
<evidence type="ECO:0000256" key="2">
    <source>
        <dbReference type="SAM" id="Phobius"/>
    </source>
</evidence>
<feature type="transmembrane region" description="Helical" evidence="2">
    <location>
        <begin position="166"/>
        <end position="196"/>
    </location>
</feature>
<keyword evidence="2" id="KW-0812">Transmembrane</keyword>
<reference evidence="3 4" key="1">
    <citation type="submission" date="2011-10" db="EMBL/GenBank/DDBJ databases">
        <authorList>
            <person name="Genoscope - CEA"/>
        </authorList>
    </citation>
    <scope>NUCLEOTIDE SEQUENCE [LARGE SCALE GENOMIC DNA]</scope>
    <source>
        <strain evidence="3 4">RCC 1105</strain>
    </source>
</reference>
<dbReference type="GeneID" id="19018159"/>
<feature type="region of interest" description="Disordered" evidence="1">
    <location>
        <begin position="227"/>
        <end position="268"/>
    </location>
</feature>
<feature type="compositionally biased region" description="Polar residues" evidence="1">
    <location>
        <begin position="243"/>
        <end position="268"/>
    </location>
</feature>
<protein>
    <recommendedName>
        <fullName evidence="5">SAP domain-containing protein</fullName>
    </recommendedName>
</protein>
<feature type="region of interest" description="Disordered" evidence="1">
    <location>
        <begin position="32"/>
        <end position="75"/>
    </location>
</feature>
<dbReference type="AlphaFoldDB" id="K8E9Z6"/>
<evidence type="ECO:0000256" key="1">
    <source>
        <dbReference type="SAM" id="MobiDB-lite"/>
    </source>
</evidence>
<dbReference type="KEGG" id="bpg:Bathy01g04240"/>
<feature type="compositionally biased region" description="Gly residues" evidence="1">
    <location>
        <begin position="227"/>
        <end position="240"/>
    </location>
</feature>